<dbReference type="Proteomes" id="UP000199651">
    <property type="component" value="Unassembled WGS sequence"/>
</dbReference>
<accession>A0A1H0S4D9</accession>
<keyword evidence="2" id="KW-1185">Reference proteome</keyword>
<protein>
    <submittedName>
        <fullName evidence="1">Uncharacterized protein</fullName>
    </submittedName>
</protein>
<dbReference type="AlphaFoldDB" id="A0A1H0S4D9"/>
<name>A0A1H0S4D9_9PSEU</name>
<dbReference type="STRING" id="504798.SAMN05421871_105282"/>
<organism evidence="1 2">
    <name type="scientific">Actinokineospora alba</name>
    <dbReference type="NCBI Taxonomy" id="504798"/>
    <lineage>
        <taxon>Bacteria</taxon>
        <taxon>Bacillati</taxon>
        <taxon>Actinomycetota</taxon>
        <taxon>Actinomycetes</taxon>
        <taxon>Pseudonocardiales</taxon>
        <taxon>Pseudonocardiaceae</taxon>
        <taxon>Actinokineospora</taxon>
    </lineage>
</organism>
<gene>
    <name evidence="1" type="ORF">SAMN05192558_108271</name>
</gene>
<reference evidence="2" key="1">
    <citation type="submission" date="2016-10" db="EMBL/GenBank/DDBJ databases">
        <authorList>
            <person name="Varghese N."/>
            <person name="Submissions S."/>
        </authorList>
    </citation>
    <scope>NUCLEOTIDE SEQUENCE [LARGE SCALE GENOMIC DNA]</scope>
    <source>
        <strain evidence="2">IBRC-M 10655</strain>
    </source>
</reference>
<evidence type="ECO:0000313" key="1">
    <source>
        <dbReference type="EMBL" id="SDP36495.1"/>
    </source>
</evidence>
<sequence length="24" mass="2821">MREHHTGWGRAGLRVLRQGRSRCT</sequence>
<evidence type="ECO:0000313" key="2">
    <source>
        <dbReference type="Proteomes" id="UP000199651"/>
    </source>
</evidence>
<proteinExistence type="predicted"/>
<dbReference type="EMBL" id="FNJB01000008">
    <property type="protein sequence ID" value="SDP36495.1"/>
    <property type="molecule type" value="Genomic_DNA"/>
</dbReference>